<dbReference type="InterPro" id="IPR002146">
    <property type="entry name" value="ATP_synth_b/b'su_bac/chlpt"/>
</dbReference>
<dbReference type="EMBL" id="QHBU01000179">
    <property type="protein sequence ID" value="PZR79987.1"/>
    <property type="molecule type" value="Genomic_DNA"/>
</dbReference>
<feature type="coiled-coil region" evidence="15">
    <location>
        <begin position="40"/>
        <end position="125"/>
    </location>
</feature>
<evidence type="ECO:0000313" key="16">
    <source>
        <dbReference type="EMBL" id="MBJ7596110.1"/>
    </source>
</evidence>
<dbReference type="InterPro" id="IPR050059">
    <property type="entry name" value="ATP_synthase_B_chain"/>
</dbReference>
<evidence type="ECO:0000256" key="8">
    <source>
        <dbReference type="ARBA" id="ARBA00023065"/>
    </source>
</evidence>
<evidence type="ECO:0000256" key="4">
    <source>
        <dbReference type="ARBA" id="ARBA00022547"/>
    </source>
</evidence>
<evidence type="ECO:0000256" key="15">
    <source>
        <dbReference type="SAM" id="Coils"/>
    </source>
</evidence>
<keyword evidence="10 13" id="KW-0066">ATP synthesis</keyword>
<evidence type="ECO:0000313" key="18">
    <source>
        <dbReference type="Proteomes" id="UP000248724"/>
    </source>
</evidence>
<evidence type="ECO:0000256" key="5">
    <source>
        <dbReference type="ARBA" id="ARBA00022692"/>
    </source>
</evidence>
<evidence type="ECO:0000256" key="3">
    <source>
        <dbReference type="ARBA" id="ARBA00022475"/>
    </source>
</evidence>
<evidence type="ECO:0000256" key="1">
    <source>
        <dbReference type="ARBA" id="ARBA00005513"/>
    </source>
</evidence>
<keyword evidence="4 13" id="KW-0138">CF(0)</keyword>
<dbReference type="InterPro" id="IPR028987">
    <property type="entry name" value="ATP_synth_B-like_membr_sf"/>
</dbReference>
<keyword evidence="3 13" id="KW-1003">Cell membrane</keyword>
<keyword evidence="2 13" id="KW-0813">Transport</keyword>
<dbReference type="EMBL" id="JAEKNS010000146">
    <property type="protein sequence ID" value="MBJ7596110.1"/>
    <property type="molecule type" value="Genomic_DNA"/>
</dbReference>
<evidence type="ECO:0000256" key="14">
    <source>
        <dbReference type="RuleBase" id="RU003848"/>
    </source>
</evidence>
<reference evidence="16 19" key="3">
    <citation type="submission" date="2020-10" db="EMBL/GenBank/DDBJ databases">
        <title>Ca. Dormibacterota MAGs.</title>
        <authorList>
            <person name="Montgomery K."/>
        </authorList>
    </citation>
    <scope>NUCLEOTIDE SEQUENCE [LARGE SCALE GENOMIC DNA]</scope>
    <source>
        <strain evidence="16">SC8812_S17_18</strain>
    </source>
</reference>
<dbReference type="NCBIfam" id="TIGR01144">
    <property type="entry name" value="ATP_synt_b"/>
    <property type="match status" value="1"/>
</dbReference>
<evidence type="ECO:0000256" key="2">
    <source>
        <dbReference type="ARBA" id="ARBA00022448"/>
    </source>
</evidence>
<keyword evidence="5 13" id="KW-0812">Transmembrane</keyword>
<dbReference type="GO" id="GO:0005886">
    <property type="term" value="C:plasma membrane"/>
    <property type="evidence" value="ECO:0007669"/>
    <property type="project" value="UniProtKB-SubCell"/>
</dbReference>
<reference evidence="17" key="2">
    <citation type="submission" date="2018-05" db="EMBL/GenBank/DDBJ databases">
        <authorList>
            <person name="Ferrari B."/>
        </authorList>
    </citation>
    <scope>NUCLEOTIDE SEQUENCE</scope>
    <source>
        <strain evidence="17">RRmetagenome_bin12</strain>
    </source>
</reference>
<evidence type="ECO:0000256" key="11">
    <source>
        <dbReference type="ARBA" id="ARBA00025198"/>
    </source>
</evidence>
<sequence>MRPMVADASLLEINVTFVVEVIAFVALLLALRRWAYPRIMAAAESRQQLIARNLSEAERNRQEASAALEDVSRQIEDARAQAREIIDRAHKAAVLETEELARKGRREAEAQLQRARSEIATERDKAIQEIRAEVGTLVVSAASRVLGQAIDSRTHSRLIEESLAQVDSSNGNGSGAN</sequence>
<dbReference type="InterPro" id="IPR005864">
    <property type="entry name" value="ATP_synth_F0_bsu_bac"/>
</dbReference>
<dbReference type="HAMAP" id="MF_01398">
    <property type="entry name" value="ATP_synth_b_bprime"/>
    <property type="match status" value="1"/>
</dbReference>
<dbReference type="SUPFAM" id="SSF81573">
    <property type="entry name" value="F1F0 ATP synthase subunit B, membrane domain"/>
    <property type="match status" value="1"/>
</dbReference>
<accession>A0A2W5Z7I6</accession>
<dbReference type="PANTHER" id="PTHR33445">
    <property type="entry name" value="ATP SYNTHASE SUBUNIT B', CHLOROPLASTIC"/>
    <property type="match status" value="1"/>
</dbReference>
<dbReference type="PANTHER" id="PTHR33445:SF1">
    <property type="entry name" value="ATP SYNTHASE SUBUNIT B"/>
    <property type="match status" value="1"/>
</dbReference>
<dbReference type="Proteomes" id="UP000606991">
    <property type="component" value="Unassembled WGS sequence"/>
</dbReference>
<evidence type="ECO:0000313" key="17">
    <source>
        <dbReference type="EMBL" id="PZR79987.1"/>
    </source>
</evidence>
<comment type="function">
    <text evidence="13">Component of the F(0) channel, it forms part of the peripheral stalk, linking F(1) to F(0).</text>
</comment>
<evidence type="ECO:0000256" key="6">
    <source>
        <dbReference type="ARBA" id="ARBA00022781"/>
    </source>
</evidence>
<dbReference type="Proteomes" id="UP000248724">
    <property type="component" value="Unassembled WGS sequence"/>
</dbReference>
<keyword evidence="6 13" id="KW-0375">Hydrogen ion transport</keyword>
<protein>
    <recommendedName>
        <fullName evidence="13">ATP synthase subunit b</fullName>
    </recommendedName>
    <alternativeName>
        <fullName evidence="13">ATP synthase F(0) sector subunit b</fullName>
    </alternativeName>
    <alternativeName>
        <fullName evidence="13">ATPase subunit I</fullName>
    </alternativeName>
    <alternativeName>
        <fullName evidence="13">F-type ATPase subunit b</fullName>
        <shortName evidence="13">F-ATPase subunit b</shortName>
    </alternativeName>
</protein>
<proteinExistence type="inferred from homology"/>
<dbReference type="GO" id="GO:0046961">
    <property type="term" value="F:proton-transporting ATPase activity, rotational mechanism"/>
    <property type="evidence" value="ECO:0007669"/>
    <property type="project" value="TreeGrafter"/>
</dbReference>
<evidence type="ECO:0000256" key="10">
    <source>
        <dbReference type="ARBA" id="ARBA00023310"/>
    </source>
</evidence>
<keyword evidence="8 13" id="KW-0406">Ion transport</keyword>
<feature type="transmembrane region" description="Helical" evidence="13">
    <location>
        <begin position="13"/>
        <end position="31"/>
    </location>
</feature>
<evidence type="ECO:0000256" key="9">
    <source>
        <dbReference type="ARBA" id="ARBA00023136"/>
    </source>
</evidence>
<organism evidence="17 18">
    <name type="scientific">Candidatus Aeolococcus gillhamiae</name>
    <dbReference type="NCBI Taxonomy" id="3127015"/>
    <lineage>
        <taxon>Bacteria</taxon>
        <taxon>Bacillati</taxon>
        <taxon>Candidatus Dormiibacterota</taxon>
        <taxon>Candidatus Dormibacteria</taxon>
        <taxon>Candidatus Aeolococcales</taxon>
        <taxon>Candidatus Aeolococcaceae</taxon>
        <taxon>Candidatus Aeolococcus</taxon>
    </lineage>
</organism>
<dbReference type="AlphaFoldDB" id="A0A2W5Z7I6"/>
<comment type="function">
    <text evidence="11 13">F(1)F(0) ATP synthase produces ATP from ADP in the presence of a proton or sodium gradient. F-type ATPases consist of two structural domains, F(1) containing the extramembraneous catalytic core and F(0) containing the membrane proton channel, linked together by a central stalk and a peripheral stalk. During catalysis, ATP synthesis in the catalytic domain of F(1) is coupled via a rotary mechanism of the central stalk subunits to proton translocation.</text>
</comment>
<dbReference type="GO" id="GO:0012505">
    <property type="term" value="C:endomembrane system"/>
    <property type="evidence" value="ECO:0007669"/>
    <property type="project" value="UniProtKB-SubCell"/>
</dbReference>
<gene>
    <name evidence="13 17" type="primary">atpF</name>
    <name evidence="17" type="ORF">DLM65_09355</name>
    <name evidence="16" type="ORF">JF886_14870</name>
</gene>
<dbReference type="CDD" id="cd06503">
    <property type="entry name" value="ATP-synt_Fo_b"/>
    <property type="match status" value="1"/>
</dbReference>
<keyword evidence="9 13" id="KW-0472">Membrane</keyword>
<keyword evidence="15" id="KW-0175">Coiled coil</keyword>
<dbReference type="Gene3D" id="6.10.250.1580">
    <property type="match status" value="1"/>
</dbReference>
<comment type="similarity">
    <text evidence="1 13 14">Belongs to the ATPase B chain family.</text>
</comment>
<dbReference type="Pfam" id="PF00430">
    <property type="entry name" value="ATP-synt_B"/>
    <property type="match status" value="1"/>
</dbReference>
<accession>A0A934K048</accession>
<dbReference type="RefSeq" id="WP_337313841.1">
    <property type="nucleotide sequence ID" value="NZ_JAEKNS010000146.1"/>
</dbReference>
<keyword evidence="7 13" id="KW-1133">Transmembrane helix</keyword>
<name>A0A2W5Z7I6_9BACT</name>
<evidence type="ECO:0000256" key="13">
    <source>
        <dbReference type="HAMAP-Rule" id="MF_01398"/>
    </source>
</evidence>
<comment type="subcellular location">
    <subcellularLocation>
        <location evidence="13">Cell membrane</location>
        <topology evidence="13">Single-pass membrane protein</topology>
    </subcellularLocation>
    <subcellularLocation>
        <location evidence="12">Endomembrane system</location>
        <topology evidence="12">Single-pass membrane protein</topology>
    </subcellularLocation>
</comment>
<evidence type="ECO:0000256" key="12">
    <source>
        <dbReference type="ARBA" id="ARBA00037847"/>
    </source>
</evidence>
<comment type="caution">
    <text evidence="17">The sequence shown here is derived from an EMBL/GenBank/DDBJ whole genome shotgun (WGS) entry which is preliminary data.</text>
</comment>
<dbReference type="GO" id="GO:0045259">
    <property type="term" value="C:proton-transporting ATP synthase complex"/>
    <property type="evidence" value="ECO:0007669"/>
    <property type="project" value="UniProtKB-KW"/>
</dbReference>
<comment type="subunit">
    <text evidence="13">F-type ATPases have 2 components, F(1) - the catalytic core - and F(0) - the membrane proton channel. F(1) has five subunits: alpha(3), beta(3), gamma(1), delta(1), epsilon(1). F(0) has three main subunits: a(1), b(2) and c(10-14). The alpha and beta chains form an alternating ring which encloses part of the gamma chain. F(1) is attached to F(0) by a central stalk formed by the gamma and epsilon chains, while a peripheral stalk is formed by the delta and b chains.</text>
</comment>
<reference evidence="17 18" key="1">
    <citation type="journal article" date="2017" name="Nature">
        <title>Atmospheric trace gases support primary production in Antarctic desert surface soil.</title>
        <authorList>
            <person name="Ji M."/>
            <person name="Greening C."/>
            <person name="Vanwonterghem I."/>
            <person name="Carere C.R."/>
            <person name="Bay S.K."/>
            <person name="Steen J.A."/>
            <person name="Montgomery K."/>
            <person name="Lines T."/>
            <person name="Beardall J."/>
            <person name="van Dorst J."/>
            <person name="Snape I."/>
            <person name="Stott M.B."/>
            <person name="Hugenholtz P."/>
            <person name="Ferrari B.C."/>
        </authorList>
    </citation>
    <scope>NUCLEOTIDE SEQUENCE [LARGE SCALE GENOMIC DNA]</scope>
    <source>
        <strain evidence="17">RRmetagenome_bin12</strain>
    </source>
</reference>
<evidence type="ECO:0000256" key="7">
    <source>
        <dbReference type="ARBA" id="ARBA00022989"/>
    </source>
</evidence>
<evidence type="ECO:0000313" key="19">
    <source>
        <dbReference type="Proteomes" id="UP000606991"/>
    </source>
</evidence>
<dbReference type="GO" id="GO:0046933">
    <property type="term" value="F:proton-transporting ATP synthase activity, rotational mechanism"/>
    <property type="evidence" value="ECO:0007669"/>
    <property type="project" value="UniProtKB-UniRule"/>
</dbReference>